<protein>
    <submittedName>
        <fullName evidence="1">Uncharacterized protein</fullName>
    </submittedName>
</protein>
<dbReference type="AlphaFoldDB" id="A0A927EFV2"/>
<sequence length="358" mass="39650">MNLEIISFLKTALECSVLIAPVEPGLTFQELAEIGKRAGYQDGEIGDALPHVGTGYFGVKKLLPSSQETQSWVFYFPEEPDYRNFEAFDFVVEELNGLMRSQGASRALIERSVLVERGAARGIPRNDVEVAITWQVMSKQLTEKDGLVRFANGGVRGLPSEQLLMHPRPHRKPDRERAFQIVKDVIARRSDGRPARAEPLDAFAEQLESLGYGPFRLWWTQTVSELRLLDPNSAPVSASVLAAALVEGALTFIVAHARRIGHFQSPDYAKDPQTWRIDKLVASAASGGSSAILDLPTKARAEMLIRSRQRIHAGRLLSDFPAGPPDVRPDEARDAKATAEQVVRAILDWLLKNPLPSR</sequence>
<evidence type="ECO:0000313" key="1">
    <source>
        <dbReference type="EMBL" id="MBD3849091.1"/>
    </source>
</evidence>
<proteinExistence type="predicted"/>
<accession>A0A927EFV2</accession>
<dbReference type="RefSeq" id="WP_191125845.1">
    <property type="nucleotide sequence ID" value="NZ_JACXWY010000029.1"/>
</dbReference>
<evidence type="ECO:0000313" key="2">
    <source>
        <dbReference type="Proteomes" id="UP000619295"/>
    </source>
</evidence>
<organism evidence="1 2">
    <name type="scientific">Bosea spartocytisi</name>
    <dbReference type="NCBI Taxonomy" id="2773451"/>
    <lineage>
        <taxon>Bacteria</taxon>
        <taxon>Pseudomonadati</taxon>
        <taxon>Pseudomonadota</taxon>
        <taxon>Alphaproteobacteria</taxon>
        <taxon>Hyphomicrobiales</taxon>
        <taxon>Boseaceae</taxon>
        <taxon>Bosea</taxon>
    </lineage>
</organism>
<dbReference type="EMBL" id="JACXWY010000029">
    <property type="protein sequence ID" value="MBD3849091.1"/>
    <property type="molecule type" value="Genomic_DNA"/>
</dbReference>
<dbReference type="Proteomes" id="UP000619295">
    <property type="component" value="Unassembled WGS sequence"/>
</dbReference>
<gene>
    <name evidence="1" type="ORF">IED13_25610</name>
</gene>
<name>A0A927EFV2_9HYPH</name>
<comment type="caution">
    <text evidence="1">The sequence shown here is derived from an EMBL/GenBank/DDBJ whole genome shotgun (WGS) entry which is preliminary data.</text>
</comment>
<reference evidence="1" key="1">
    <citation type="submission" date="2020-09" db="EMBL/GenBank/DDBJ databases">
        <title>Bosea spartocytisi sp. nov. a root nodule endophyte of Spartocytisus supranubius in the high mountain ecosystem fo the Teide National Park (Canary Islands, Spain).</title>
        <authorList>
            <person name="Pulido-Suarez L."/>
            <person name="Peix A."/>
            <person name="Igual J.M."/>
            <person name="Socas-Perez N."/>
            <person name="Velazquez E."/>
            <person name="Flores-Felix J.D."/>
            <person name="Leon-Barrios M."/>
        </authorList>
    </citation>
    <scope>NUCLEOTIDE SEQUENCE</scope>
    <source>
        <strain evidence="1">SSUT16</strain>
    </source>
</reference>
<keyword evidence="2" id="KW-1185">Reference proteome</keyword>